<keyword evidence="1 4" id="KW-0378">Hydrolase</keyword>
<evidence type="ECO:0000259" key="3">
    <source>
        <dbReference type="SMART" id="SM01027"/>
    </source>
</evidence>
<dbReference type="EMBL" id="VULZ01000007">
    <property type="protein sequence ID" value="MSS14987.1"/>
    <property type="molecule type" value="Genomic_DNA"/>
</dbReference>
<dbReference type="Pfam" id="PF10996">
    <property type="entry name" value="Beta-Casp"/>
    <property type="match status" value="1"/>
</dbReference>
<reference evidence="4 5" key="1">
    <citation type="submission" date="2019-08" db="EMBL/GenBank/DDBJ databases">
        <title>In-depth cultivation of the pig gut microbiome towards novel bacterial diversity and tailored functional studies.</title>
        <authorList>
            <person name="Wylensek D."/>
            <person name="Hitch T.C.A."/>
            <person name="Clavel T."/>
        </authorList>
    </citation>
    <scope>NUCLEOTIDE SEQUENCE [LARGE SCALE GENOMIC DNA]</scope>
    <source>
        <strain evidence="4 5">Oil+RF-744-WCA-WT-11</strain>
    </source>
</reference>
<dbReference type="Proteomes" id="UP000481852">
    <property type="component" value="Unassembled WGS sequence"/>
</dbReference>
<feature type="domain" description="Beta-Casp" evidence="3">
    <location>
        <begin position="252"/>
        <end position="381"/>
    </location>
</feature>
<comment type="caution">
    <text evidence="4">The sequence shown here is derived from an EMBL/GenBank/DDBJ whole genome shotgun (WGS) entry which is preliminary data.</text>
</comment>
<dbReference type="InterPro" id="IPR050698">
    <property type="entry name" value="MBL"/>
</dbReference>
<dbReference type="PANTHER" id="PTHR11203">
    <property type="entry name" value="CLEAVAGE AND POLYADENYLATION SPECIFICITY FACTOR FAMILY MEMBER"/>
    <property type="match status" value="1"/>
</dbReference>
<organism evidence="4 5">
    <name type="scientific">Porcincola intestinalis</name>
    <dbReference type="NCBI Taxonomy" id="2606632"/>
    <lineage>
        <taxon>Bacteria</taxon>
        <taxon>Bacillati</taxon>
        <taxon>Bacillota</taxon>
        <taxon>Clostridia</taxon>
        <taxon>Lachnospirales</taxon>
        <taxon>Lachnospiraceae</taxon>
        <taxon>Porcincola</taxon>
    </lineage>
</organism>
<keyword evidence="5" id="KW-1185">Reference proteome</keyword>
<sequence>MKLTFLGADHEVTGSCYYLEAAGKKILIDCGMEQGPDLYENKPLPVAAGDIDMVLLTHAHIDHSGNLPLLYRHGFHGQIFSTYGTANLCSIMLLDSAHIQEFEAEWKNRKNQRAGRELVEPLYSIEDAQGAIKCFVNLNYEEERYIADGIKVRFFDAGHLLGSASIEVTITEGDTTRSIIFSGDIGNTNQPLIRDPVYPKKADYVVMESTYGDRAHPRPPRSDYAQALAEVIQRTFDRGGNVVIPSFAVGRTQEMLYFIREIKEKHMVSGHEGFKVYVDSPLANEATQVFQKRMYEDFDEEATALLQRGINPIGFDGLKTAVTADDSRAINFIEEPKVIISASGMCDAGRIKHHLKHNLWRPECTILFVGYQAAGTPGRALLEGADHLRLFGEDIDVEAEICQLPGVSGHADNEGLMRWISSMEEKPQKVFVTHGEDYVTEIFRDRLKNELGLDAYAPYSGAEFDLASGQITVDAQPVLLSKEKQKGLAEAKAAGGAFVRRKGSDRGAAVRVTSQTRKAAQVYTKLVAAGSRLMSVIRDSEGGANKDLSEFTQEILRLCEKWKR</sequence>
<dbReference type="PANTHER" id="PTHR11203:SF37">
    <property type="entry name" value="INTEGRATOR COMPLEX SUBUNIT 11"/>
    <property type="match status" value="1"/>
</dbReference>
<name>A0A6L5X660_9FIRM</name>
<accession>A0A6L5X660</accession>
<evidence type="ECO:0000313" key="4">
    <source>
        <dbReference type="EMBL" id="MSS14987.1"/>
    </source>
</evidence>
<dbReference type="SMART" id="SM01027">
    <property type="entry name" value="Beta-Casp"/>
    <property type="match status" value="1"/>
</dbReference>
<dbReference type="Gene3D" id="3.40.50.10890">
    <property type="match status" value="1"/>
</dbReference>
<dbReference type="InterPro" id="IPR011108">
    <property type="entry name" value="RMMBL"/>
</dbReference>
<dbReference type="GO" id="GO:0016787">
    <property type="term" value="F:hydrolase activity"/>
    <property type="evidence" value="ECO:0007669"/>
    <property type="project" value="UniProtKB-KW"/>
</dbReference>
<proteinExistence type="predicted"/>
<dbReference type="Gene3D" id="3.60.15.10">
    <property type="entry name" value="Ribonuclease Z/Hydroxyacylglutathione hydrolase-like"/>
    <property type="match status" value="1"/>
</dbReference>
<dbReference type="InterPro" id="IPR022712">
    <property type="entry name" value="Beta_Casp"/>
</dbReference>
<dbReference type="SUPFAM" id="SSF56281">
    <property type="entry name" value="Metallo-hydrolase/oxidoreductase"/>
    <property type="match status" value="1"/>
</dbReference>
<dbReference type="InterPro" id="IPR001279">
    <property type="entry name" value="Metallo-B-lactamas"/>
</dbReference>
<feature type="domain" description="Metallo-beta-lactamase" evidence="2">
    <location>
        <begin position="13"/>
        <end position="236"/>
    </location>
</feature>
<gene>
    <name evidence="4" type="ORF">FYJ35_08005</name>
</gene>
<dbReference type="Pfam" id="PF00753">
    <property type="entry name" value="Lactamase_B"/>
    <property type="match status" value="1"/>
</dbReference>
<dbReference type="SMART" id="SM00849">
    <property type="entry name" value="Lactamase_B"/>
    <property type="match status" value="1"/>
</dbReference>
<dbReference type="Pfam" id="PF07521">
    <property type="entry name" value="RMMBL"/>
    <property type="match status" value="1"/>
</dbReference>
<dbReference type="GO" id="GO:0004521">
    <property type="term" value="F:RNA endonuclease activity"/>
    <property type="evidence" value="ECO:0007669"/>
    <property type="project" value="TreeGrafter"/>
</dbReference>
<evidence type="ECO:0000256" key="1">
    <source>
        <dbReference type="ARBA" id="ARBA00022801"/>
    </source>
</evidence>
<evidence type="ECO:0000259" key="2">
    <source>
        <dbReference type="SMART" id="SM00849"/>
    </source>
</evidence>
<protein>
    <submittedName>
        <fullName evidence="4">MBL fold metallo-hydrolase</fullName>
    </submittedName>
</protein>
<dbReference type="CDD" id="cd16295">
    <property type="entry name" value="TTHA0252-CPSF-like_MBL-fold"/>
    <property type="match status" value="1"/>
</dbReference>
<dbReference type="InterPro" id="IPR036866">
    <property type="entry name" value="RibonucZ/Hydroxyglut_hydro"/>
</dbReference>
<dbReference type="AlphaFoldDB" id="A0A6L5X660"/>
<dbReference type="RefSeq" id="WP_154525373.1">
    <property type="nucleotide sequence ID" value="NZ_JAXEDB010000149.1"/>
</dbReference>
<evidence type="ECO:0000313" key="5">
    <source>
        <dbReference type="Proteomes" id="UP000481852"/>
    </source>
</evidence>